<keyword evidence="2" id="KW-0479">Metal-binding</keyword>
<feature type="region of interest" description="Disordered" evidence="6">
    <location>
        <begin position="27"/>
        <end position="62"/>
    </location>
</feature>
<name>A0ABN9X4E4_9DINO</name>
<dbReference type="Proteomes" id="UP001189429">
    <property type="component" value="Unassembled WGS sequence"/>
</dbReference>
<dbReference type="InterPro" id="IPR052035">
    <property type="entry name" value="ZnF_BED_domain_contain"/>
</dbReference>
<keyword evidence="5" id="KW-0539">Nucleus</keyword>
<keyword evidence="3" id="KW-0863">Zinc-finger</keyword>
<proteinExistence type="predicted"/>
<evidence type="ECO:0000256" key="6">
    <source>
        <dbReference type="SAM" id="MobiDB-lite"/>
    </source>
</evidence>
<evidence type="ECO:0000313" key="7">
    <source>
        <dbReference type="EMBL" id="CAK0894207.1"/>
    </source>
</evidence>
<evidence type="ECO:0000256" key="4">
    <source>
        <dbReference type="ARBA" id="ARBA00022833"/>
    </source>
</evidence>
<gene>
    <name evidence="7" type="ORF">PCOR1329_LOCUS73300</name>
</gene>
<dbReference type="SUPFAM" id="SSF53098">
    <property type="entry name" value="Ribonuclease H-like"/>
    <property type="match status" value="1"/>
</dbReference>
<sequence length="768" mass="85175">MAARSKQSVTRVTVKDFVDAHFHVVDAPAENPGRGGQKKLPIEGGGPEAPAGKTKAKAKAKPTPIQDIAPAAADVAAVPAPAPEFKQKLCKLTCKTCQCEFKGMGNPRALQHILLSTQGEVKLCSDPQVTQKGLRHLVEAKVPLANKFEKSLASHVNLTLLKKPQPDLKKEGTSVNATTPSELKNMQKMQVQTGIAKGGFAVNKEIEEHYTSFLKSLNSTYEPPSRNEVESLRDELHKERIQARDTILQAMGPGGIVSDGCRGKMYESMLNFLYVEGVSGTCLYRSTVDMGSRTKDGEELTKVVREVRADMERVAGRGKVCTCITDRISANKVSWKLLEDDGFEGGPDSVHVRHSMIGDVLKAIPGFAEAAADANTAVEGFRKRPKLLSDFRDYQTEASDKRLTLLKARKERFGSTYYMSSRLIRLKKHLKTYACRKRFKSKFSKAAPDQATKTLIRSKFKAKRFWKEHKHIVKVLGTIVRSMRMCDARRPGKAGLLLPSLKRMWTSLEKHVGIACEKLQGGEAAKKTQEDVFRHIALIIQELTTDRTMAATIAHPRNIQKWRNEQEKHGPMHKLKRACNAGFFEVGRAHADWDEAKNAVCDDTSQKGIWLDGKLIKQCETMTLEAFWEQASVESPCPGLKNVMIDMLSHVVDSADSERLWSMLQHTDPKGSKRSRLDFQNKDKEVGIAAAIHLEKYLKRNTLAHVKRRKVKKSLSEPLAAHGILDPDLGGSSEDDALPLADEGEEEAVEHAMDVESEEEASASDGSD</sequence>
<evidence type="ECO:0000256" key="3">
    <source>
        <dbReference type="ARBA" id="ARBA00022771"/>
    </source>
</evidence>
<keyword evidence="8" id="KW-1185">Reference proteome</keyword>
<evidence type="ECO:0000256" key="2">
    <source>
        <dbReference type="ARBA" id="ARBA00022723"/>
    </source>
</evidence>
<evidence type="ECO:0000313" key="8">
    <source>
        <dbReference type="Proteomes" id="UP001189429"/>
    </source>
</evidence>
<comment type="subcellular location">
    <subcellularLocation>
        <location evidence="1">Nucleus</location>
    </subcellularLocation>
</comment>
<accession>A0ABN9X4E4</accession>
<reference evidence="7" key="1">
    <citation type="submission" date="2023-10" db="EMBL/GenBank/DDBJ databases">
        <authorList>
            <person name="Chen Y."/>
            <person name="Shah S."/>
            <person name="Dougan E. K."/>
            <person name="Thang M."/>
            <person name="Chan C."/>
        </authorList>
    </citation>
    <scope>NUCLEOTIDE SEQUENCE [LARGE SCALE GENOMIC DNA]</scope>
</reference>
<organism evidence="7 8">
    <name type="scientific">Prorocentrum cordatum</name>
    <dbReference type="NCBI Taxonomy" id="2364126"/>
    <lineage>
        <taxon>Eukaryota</taxon>
        <taxon>Sar</taxon>
        <taxon>Alveolata</taxon>
        <taxon>Dinophyceae</taxon>
        <taxon>Prorocentrales</taxon>
        <taxon>Prorocentraceae</taxon>
        <taxon>Prorocentrum</taxon>
    </lineage>
</organism>
<comment type="caution">
    <text evidence="7">The sequence shown here is derived from an EMBL/GenBank/DDBJ whole genome shotgun (WGS) entry which is preliminary data.</text>
</comment>
<evidence type="ECO:0000256" key="5">
    <source>
        <dbReference type="ARBA" id="ARBA00023242"/>
    </source>
</evidence>
<keyword evidence="4" id="KW-0862">Zinc</keyword>
<dbReference type="PANTHER" id="PTHR46481:SF10">
    <property type="entry name" value="ZINC FINGER BED DOMAIN-CONTAINING PROTEIN 39"/>
    <property type="match status" value="1"/>
</dbReference>
<feature type="region of interest" description="Disordered" evidence="6">
    <location>
        <begin position="722"/>
        <end position="768"/>
    </location>
</feature>
<evidence type="ECO:0008006" key="9">
    <source>
        <dbReference type="Google" id="ProtNLM"/>
    </source>
</evidence>
<feature type="compositionally biased region" description="Acidic residues" evidence="6">
    <location>
        <begin position="733"/>
        <end position="748"/>
    </location>
</feature>
<dbReference type="InterPro" id="IPR012337">
    <property type="entry name" value="RNaseH-like_sf"/>
</dbReference>
<dbReference type="PANTHER" id="PTHR46481">
    <property type="entry name" value="ZINC FINGER BED DOMAIN-CONTAINING PROTEIN 4"/>
    <property type="match status" value="1"/>
</dbReference>
<dbReference type="EMBL" id="CAUYUJ010019860">
    <property type="protein sequence ID" value="CAK0894207.1"/>
    <property type="molecule type" value="Genomic_DNA"/>
</dbReference>
<evidence type="ECO:0000256" key="1">
    <source>
        <dbReference type="ARBA" id="ARBA00004123"/>
    </source>
</evidence>
<protein>
    <recommendedName>
        <fullName evidence="9">DUF659 domain-containing protein</fullName>
    </recommendedName>
</protein>
<feature type="compositionally biased region" description="Acidic residues" evidence="6">
    <location>
        <begin position="755"/>
        <end position="768"/>
    </location>
</feature>